<sequence>MSRWKVMSMVLVLGLGIGSIVPAVTSWWYAKETVTSTLNVTKAEAALANESSAKSCYHFKMEQGVLSVVEGNLGSNGKVIATGLKVQSWPKGILDMVSKVEFNSLDEVQSFIDTVNEPLLQE</sequence>
<proteinExistence type="predicted"/>
<reference evidence="1 2" key="1">
    <citation type="submission" date="2016-09" db="EMBL/GenBank/DDBJ databases">
        <title>Complete genome of Desulfosporosinus sp. OL.</title>
        <authorList>
            <person name="Mardanov A."/>
            <person name="Beletsky A."/>
            <person name="Panova A."/>
            <person name="Karnachuk O."/>
            <person name="Ravin N."/>
        </authorList>
    </citation>
    <scope>NUCLEOTIDE SEQUENCE [LARGE SCALE GENOMIC DNA]</scope>
    <source>
        <strain evidence="1 2">OL</strain>
    </source>
</reference>
<keyword evidence="2" id="KW-1185">Reference proteome</keyword>
<dbReference type="EMBL" id="MLBF01000010">
    <property type="protein sequence ID" value="OLN32296.1"/>
    <property type="molecule type" value="Genomic_DNA"/>
</dbReference>
<gene>
    <name evidence="1" type="ORF">DSOL_1902</name>
</gene>
<evidence type="ECO:0000313" key="1">
    <source>
        <dbReference type="EMBL" id="OLN32296.1"/>
    </source>
</evidence>
<dbReference type="Proteomes" id="UP000186102">
    <property type="component" value="Unassembled WGS sequence"/>
</dbReference>
<dbReference type="OrthoDB" id="1798915at2"/>
<evidence type="ECO:0000313" key="2">
    <source>
        <dbReference type="Proteomes" id="UP000186102"/>
    </source>
</evidence>
<accession>A0A1Q8QYA4</accession>
<name>A0A1Q8QYA4_9FIRM</name>
<dbReference type="AlphaFoldDB" id="A0A1Q8QYA4"/>
<dbReference type="STRING" id="1888891.DSOL_1902"/>
<protein>
    <submittedName>
        <fullName evidence="1">Uncharacterized protein</fullName>
    </submittedName>
</protein>
<dbReference type="RefSeq" id="WP_075364569.1">
    <property type="nucleotide sequence ID" value="NZ_MLBF01000010.1"/>
</dbReference>
<comment type="caution">
    <text evidence="1">The sequence shown here is derived from an EMBL/GenBank/DDBJ whole genome shotgun (WGS) entry which is preliminary data.</text>
</comment>
<organism evidence="1 2">
    <name type="scientific">Desulfosporosinus metallidurans</name>
    <dbReference type="NCBI Taxonomy" id="1888891"/>
    <lineage>
        <taxon>Bacteria</taxon>
        <taxon>Bacillati</taxon>
        <taxon>Bacillota</taxon>
        <taxon>Clostridia</taxon>
        <taxon>Eubacteriales</taxon>
        <taxon>Desulfitobacteriaceae</taxon>
        <taxon>Desulfosporosinus</taxon>
    </lineage>
</organism>